<dbReference type="EMBL" id="JAHESE010000268">
    <property type="protein sequence ID" value="MBT1712638.1"/>
    <property type="molecule type" value="Genomic_DNA"/>
</dbReference>
<name>A0AAP2E5D1_9BACT</name>
<evidence type="ECO:0000313" key="1">
    <source>
        <dbReference type="EMBL" id="MBT1712638.1"/>
    </source>
</evidence>
<dbReference type="Proteomes" id="UP001319080">
    <property type="component" value="Unassembled WGS sequence"/>
</dbReference>
<organism evidence="1 2">
    <name type="scientific">Dawidia cretensis</name>
    <dbReference type="NCBI Taxonomy" id="2782350"/>
    <lineage>
        <taxon>Bacteria</taxon>
        <taxon>Pseudomonadati</taxon>
        <taxon>Bacteroidota</taxon>
        <taxon>Cytophagia</taxon>
        <taxon>Cytophagales</taxon>
        <taxon>Chryseotaleaceae</taxon>
        <taxon>Dawidia</taxon>
    </lineage>
</organism>
<protein>
    <submittedName>
        <fullName evidence="1">Metallophosphoesterase</fullName>
    </submittedName>
</protein>
<feature type="non-terminal residue" evidence="1">
    <location>
        <position position="77"/>
    </location>
</feature>
<proteinExistence type="predicted"/>
<sequence>YVYRVGNVDAWSEWYQLRLPDMQHKKLSFLYFGDAQNEIKSMWARVIREAFKTAPQVDFMLHAGDLIHNYDNDAEWG</sequence>
<comment type="caution">
    <text evidence="1">The sequence shown here is derived from an EMBL/GenBank/DDBJ whole genome shotgun (WGS) entry which is preliminary data.</text>
</comment>
<keyword evidence="2" id="KW-1185">Reference proteome</keyword>
<dbReference type="AlphaFoldDB" id="A0AAP2E5D1"/>
<gene>
    <name evidence="1" type="ORF">KK062_30675</name>
</gene>
<evidence type="ECO:0000313" key="2">
    <source>
        <dbReference type="Proteomes" id="UP001319080"/>
    </source>
</evidence>
<dbReference type="InterPro" id="IPR029052">
    <property type="entry name" value="Metallo-depent_PP-like"/>
</dbReference>
<feature type="non-terminal residue" evidence="1">
    <location>
        <position position="1"/>
    </location>
</feature>
<dbReference type="SUPFAM" id="SSF56300">
    <property type="entry name" value="Metallo-dependent phosphatases"/>
    <property type="match status" value="1"/>
</dbReference>
<accession>A0AAP2E5D1</accession>
<reference evidence="1 2" key="1">
    <citation type="submission" date="2021-05" db="EMBL/GenBank/DDBJ databases">
        <title>A Polyphasic approach of four new species of the genus Ohtaekwangia: Ohtaekwangia histidinii sp. nov., Ohtaekwangia cretensis sp. nov., Ohtaekwangia indiensis sp. nov., Ohtaekwangia reichenbachii sp. nov. from diverse environment.</title>
        <authorList>
            <person name="Octaviana S."/>
        </authorList>
    </citation>
    <scope>NUCLEOTIDE SEQUENCE [LARGE SCALE GENOMIC DNA]</scope>
    <source>
        <strain evidence="1 2">PWU5</strain>
    </source>
</reference>